<keyword evidence="6" id="KW-0067">ATP-binding</keyword>
<dbReference type="GO" id="GO:0005524">
    <property type="term" value="F:ATP binding"/>
    <property type="evidence" value="ECO:0007669"/>
    <property type="project" value="UniProtKB-KW"/>
</dbReference>
<dbReference type="InterPro" id="IPR011545">
    <property type="entry name" value="DEAD/DEAH_box_helicase_dom"/>
</dbReference>
<dbReference type="GO" id="GO:0016787">
    <property type="term" value="F:hydrolase activity"/>
    <property type="evidence" value="ECO:0007669"/>
    <property type="project" value="UniProtKB-KW"/>
</dbReference>
<sequence length="344" mass="37944">ELVKEILANDCTVVVGETGSGKTTQIPQFLMEAGLTQHGAIAITQPRRVAATSIAKRVAEEVGCALGGRVGYAVRFDDTSSPSTQLRYMTDGMLLRELLSDPRLDRYSTIILDEAHERTLRTDILLGMVKRIQQQRKALATQHGRGHPLKIVVMSATLDAERFSEYFDGAKILYVSGRLHPVTIFHTTAPHADYLDAALVTIFQIHQEQAAGDILVFLTGQEDIESLERLIRDYAARLPEHSPQLLPCPIFAALPPSQQARVFNPAPPNTRKVVLATNIAETSITISGIRYVIDTGLAKVRAYDARMGLETLLVQPISKSSARQRAGRAGREDLMEDAEPEIRR</sequence>
<comment type="catalytic activity">
    <reaction evidence="7">
        <text>ATP + H2O = ADP + phosphate + H(+)</text>
        <dbReference type="Rhea" id="RHEA:13065"/>
        <dbReference type="ChEBI" id="CHEBI:15377"/>
        <dbReference type="ChEBI" id="CHEBI:15378"/>
        <dbReference type="ChEBI" id="CHEBI:30616"/>
        <dbReference type="ChEBI" id="CHEBI:43474"/>
        <dbReference type="ChEBI" id="CHEBI:456216"/>
        <dbReference type="EC" id="3.6.4.13"/>
    </reaction>
</comment>
<dbReference type="EC" id="3.6.4.13" evidence="2"/>
<evidence type="ECO:0000313" key="12">
    <source>
        <dbReference type="Proteomes" id="UP000278143"/>
    </source>
</evidence>
<evidence type="ECO:0000256" key="3">
    <source>
        <dbReference type="ARBA" id="ARBA00022741"/>
    </source>
</evidence>
<dbReference type="InterPro" id="IPR014001">
    <property type="entry name" value="Helicase_ATP-bd"/>
</dbReference>
<organism evidence="11 12">
    <name type="scientific">Syncephalis pseudoplumigaleata</name>
    <dbReference type="NCBI Taxonomy" id="1712513"/>
    <lineage>
        <taxon>Eukaryota</taxon>
        <taxon>Fungi</taxon>
        <taxon>Fungi incertae sedis</taxon>
        <taxon>Zoopagomycota</taxon>
        <taxon>Zoopagomycotina</taxon>
        <taxon>Zoopagomycetes</taxon>
        <taxon>Zoopagales</taxon>
        <taxon>Piptocephalidaceae</taxon>
        <taxon>Syncephalis</taxon>
    </lineage>
</organism>
<dbReference type="InterPro" id="IPR002464">
    <property type="entry name" value="DNA/RNA_helicase_DEAH_CS"/>
</dbReference>
<keyword evidence="3" id="KW-0547">Nucleotide-binding</keyword>
<feature type="domain" description="Helicase ATP-binding" evidence="9">
    <location>
        <begin position="3"/>
        <end position="176"/>
    </location>
</feature>
<feature type="non-terminal residue" evidence="11">
    <location>
        <position position="1"/>
    </location>
</feature>
<dbReference type="PROSITE" id="PS00690">
    <property type="entry name" value="DEAH_ATP_HELICASE"/>
    <property type="match status" value="1"/>
</dbReference>
<dbReference type="PROSITE" id="PS51194">
    <property type="entry name" value="HELICASE_CTER"/>
    <property type="match status" value="1"/>
</dbReference>
<dbReference type="GO" id="GO:0045943">
    <property type="term" value="P:positive regulation of transcription by RNA polymerase I"/>
    <property type="evidence" value="ECO:0007669"/>
    <property type="project" value="TreeGrafter"/>
</dbReference>
<dbReference type="PROSITE" id="PS51192">
    <property type="entry name" value="HELICASE_ATP_BIND_1"/>
    <property type="match status" value="1"/>
</dbReference>
<keyword evidence="5 11" id="KW-0347">Helicase</keyword>
<dbReference type="FunFam" id="3.40.50.300:FF:000145">
    <property type="entry name" value="probable ATP-dependent RNA helicase DHX40"/>
    <property type="match status" value="1"/>
</dbReference>
<evidence type="ECO:0000259" key="9">
    <source>
        <dbReference type="PROSITE" id="PS51192"/>
    </source>
</evidence>
<evidence type="ECO:0000256" key="4">
    <source>
        <dbReference type="ARBA" id="ARBA00022801"/>
    </source>
</evidence>
<dbReference type="Gene3D" id="3.40.50.300">
    <property type="entry name" value="P-loop containing nucleotide triphosphate hydrolases"/>
    <property type="match status" value="2"/>
</dbReference>
<feature type="region of interest" description="Disordered" evidence="8">
    <location>
        <begin position="320"/>
        <end position="344"/>
    </location>
</feature>
<accession>A0A4P9YUW8</accession>
<evidence type="ECO:0000313" key="11">
    <source>
        <dbReference type="EMBL" id="RKP23568.1"/>
    </source>
</evidence>
<dbReference type="GO" id="GO:0003724">
    <property type="term" value="F:RNA helicase activity"/>
    <property type="evidence" value="ECO:0007669"/>
    <property type="project" value="UniProtKB-EC"/>
</dbReference>
<dbReference type="GO" id="GO:0005730">
    <property type="term" value="C:nucleolus"/>
    <property type="evidence" value="ECO:0007669"/>
    <property type="project" value="TreeGrafter"/>
</dbReference>
<dbReference type="CDD" id="cd18791">
    <property type="entry name" value="SF2_C_RHA"/>
    <property type="match status" value="1"/>
</dbReference>
<evidence type="ECO:0000256" key="5">
    <source>
        <dbReference type="ARBA" id="ARBA00022806"/>
    </source>
</evidence>
<dbReference type="PANTHER" id="PTHR18934">
    <property type="entry name" value="ATP-DEPENDENT RNA HELICASE"/>
    <property type="match status" value="1"/>
</dbReference>
<dbReference type="Proteomes" id="UP000278143">
    <property type="component" value="Unassembled WGS sequence"/>
</dbReference>
<name>A0A4P9YUW8_9FUNG</name>
<dbReference type="SMART" id="SM00487">
    <property type="entry name" value="DEXDc"/>
    <property type="match status" value="1"/>
</dbReference>
<dbReference type="InterPro" id="IPR001650">
    <property type="entry name" value="Helicase_C-like"/>
</dbReference>
<keyword evidence="12" id="KW-1185">Reference proteome</keyword>
<dbReference type="PANTHER" id="PTHR18934:SF118">
    <property type="entry name" value="ATP-DEPENDENT RNA HELICASE DHX33"/>
    <property type="match status" value="1"/>
</dbReference>
<dbReference type="InterPro" id="IPR027417">
    <property type="entry name" value="P-loop_NTPase"/>
</dbReference>
<evidence type="ECO:0000256" key="2">
    <source>
        <dbReference type="ARBA" id="ARBA00012552"/>
    </source>
</evidence>
<dbReference type="Pfam" id="PF00271">
    <property type="entry name" value="Helicase_C"/>
    <property type="match status" value="1"/>
</dbReference>
<feature type="domain" description="Helicase C-terminal" evidence="10">
    <location>
        <begin position="194"/>
        <end position="344"/>
    </location>
</feature>
<dbReference type="AlphaFoldDB" id="A0A4P9YUW8"/>
<dbReference type="Pfam" id="PF00270">
    <property type="entry name" value="DEAD"/>
    <property type="match status" value="1"/>
</dbReference>
<reference evidence="12" key="1">
    <citation type="journal article" date="2018" name="Nat. Microbiol.">
        <title>Leveraging single-cell genomics to expand the fungal tree of life.</title>
        <authorList>
            <person name="Ahrendt S.R."/>
            <person name="Quandt C.A."/>
            <person name="Ciobanu D."/>
            <person name="Clum A."/>
            <person name="Salamov A."/>
            <person name="Andreopoulos B."/>
            <person name="Cheng J.F."/>
            <person name="Woyke T."/>
            <person name="Pelin A."/>
            <person name="Henrissat B."/>
            <person name="Reynolds N.K."/>
            <person name="Benny G.L."/>
            <person name="Smith M.E."/>
            <person name="James T.Y."/>
            <person name="Grigoriev I.V."/>
        </authorList>
    </citation>
    <scope>NUCLEOTIDE SEQUENCE [LARGE SCALE GENOMIC DNA]</scope>
    <source>
        <strain evidence="12">Benny S71-1</strain>
    </source>
</reference>
<dbReference type="SUPFAM" id="SSF52540">
    <property type="entry name" value="P-loop containing nucleoside triphosphate hydrolases"/>
    <property type="match status" value="1"/>
</dbReference>
<comment type="similarity">
    <text evidence="1">Belongs to the DEAD box helicase family. DEAH subfamily.</text>
</comment>
<gene>
    <name evidence="11" type="ORF">SYNPS1DRAFT_24369</name>
</gene>
<evidence type="ECO:0000256" key="1">
    <source>
        <dbReference type="ARBA" id="ARBA00008792"/>
    </source>
</evidence>
<evidence type="ECO:0000256" key="8">
    <source>
        <dbReference type="SAM" id="MobiDB-lite"/>
    </source>
</evidence>
<protein>
    <recommendedName>
        <fullName evidence="2">RNA helicase</fullName>
        <ecNumber evidence="2">3.6.4.13</ecNumber>
    </recommendedName>
</protein>
<dbReference type="GO" id="GO:0003725">
    <property type="term" value="F:double-stranded RNA binding"/>
    <property type="evidence" value="ECO:0007669"/>
    <property type="project" value="TreeGrafter"/>
</dbReference>
<evidence type="ECO:0000256" key="6">
    <source>
        <dbReference type="ARBA" id="ARBA00022840"/>
    </source>
</evidence>
<evidence type="ECO:0000259" key="10">
    <source>
        <dbReference type="PROSITE" id="PS51194"/>
    </source>
</evidence>
<keyword evidence="4" id="KW-0378">Hydrolase</keyword>
<feature type="compositionally biased region" description="Acidic residues" evidence="8">
    <location>
        <begin position="334"/>
        <end position="344"/>
    </location>
</feature>
<dbReference type="FunFam" id="3.40.50.300:FF:000578">
    <property type="entry name" value="probable ATP-dependent RNA helicase DHX35"/>
    <property type="match status" value="1"/>
</dbReference>
<dbReference type="EMBL" id="KZ990865">
    <property type="protein sequence ID" value="RKP23568.1"/>
    <property type="molecule type" value="Genomic_DNA"/>
</dbReference>
<proteinExistence type="inferred from homology"/>
<evidence type="ECO:0000256" key="7">
    <source>
        <dbReference type="ARBA" id="ARBA00047984"/>
    </source>
</evidence>
<dbReference type="OrthoDB" id="10253254at2759"/>
<dbReference type="SMART" id="SM00490">
    <property type="entry name" value="HELICc"/>
    <property type="match status" value="1"/>
</dbReference>